<evidence type="ECO:0000256" key="3">
    <source>
        <dbReference type="ARBA" id="ARBA00022679"/>
    </source>
</evidence>
<dbReference type="FunFam" id="3.40.50.2000:FF:000021">
    <property type="entry name" value="UDP-glucuronosyltransferase"/>
    <property type="match status" value="1"/>
</dbReference>
<sequence length="522" mass="59730">MWSIKINLFILILIYIDCSVALNILGIFPLPGRSHYTVGEEILKGLAEKGHKVDVISHFPQKKEIPNFTDYTIAGSIPLSVNNMTFQESQMTGDASMEHIINKLGEQTCDLLEHSQFKNILKKPKKSYDVIVVEVFFANCYLAFGQHFDVPVVGVLSSKMLDWLYTPFGNEFNPAYIGTILSSFSQQMNFIERLKNTYIYYLTTYKFNYYVEKQLYHVEKYFGLKLTSIKKLYDDVALLLVNSHHSIVELKPQTPDIIDIGGVHVHSKAELTPDLKNWLDESKDGCVYISFGSMVRIETLPAEQLKAFYETFENIAPVRVLMKIADPKLLPSNLPKNVKTSTWLPQVAVLKHENTKAFVTHGGLLGTQESIAWGVPLIGFPLFGDQHANLENYARKKIAVVLQIKSFNSEKLTNAIKKVLNEPEYRINAKKISNIFMDRPMSPKDTAVYWIEYIGRHGNSLKSPATKLSWWQLYLLDVYGFVFCSIIILLYISKKIINLLYKLFSSRKYESKNSKTSLKKKQ</sequence>
<reference evidence="6 7" key="1">
    <citation type="submission" date="2020-08" db="EMBL/GenBank/DDBJ databases">
        <title>Aphidius gifuensis genome sequencing and assembly.</title>
        <authorList>
            <person name="Du Z."/>
        </authorList>
    </citation>
    <scope>NUCLEOTIDE SEQUENCE [LARGE SCALE GENOMIC DNA]</scope>
    <source>
        <strain evidence="6">YNYX2018</strain>
        <tissue evidence="6">Adults</tissue>
    </source>
</reference>
<feature type="transmembrane region" description="Helical" evidence="5">
    <location>
        <begin position="470"/>
        <end position="492"/>
    </location>
</feature>
<keyword evidence="5" id="KW-0472">Membrane</keyword>
<keyword evidence="2 4" id="KW-0328">Glycosyltransferase</keyword>
<organism evidence="6 7">
    <name type="scientific">Aphidius gifuensis</name>
    <name type="common">Parasitoid wasp</name>
    <dbReference type="NCBI Taxonomy" id="684658"/>
    <lineage>
        <taxon>Eukaryota</taxon>
        <taxon>Metazoa</taxon>
        <taxon>Ecdysozoa</taxon>
        <taxon>Arthropoda</taxon>
        <taxon>Hexapoda</taxon>
        <taxon>Insecta</taxon>
        <taxon>Pterygota</taxon>
        <taxon>Neoptera</taxon>
        <taxon>Endopterygota</taxon>
        <taxon>Hymenoptera</taxon>
        <taxon>Apocrita</taxon>
        <taxon>Ichneumonoidea</taxon>
        <taxon>Braconidae</taxon>
        <taxon>Aphidiinae</taxon>
        <taxon>Aphidius</taxon>
    </lineage>
</organism>
<dbReference type="EMBL" id="JACMRX010000003">
    <property type="protein sequence ID" value="KAF7992649.1"/>
    <property type="molecule type" value="Genomic_DNA"/>
</dbReference>
<comment type="caution">
    <text evidence="5">Lacks conserved residue(s) required for the propagation of feature annotation.</text>
</comment>
<evidence type="ECO:0000313" key="7">
    <source>
        <dbReference type="Proteomes" id="UP000639338"/>
    </source>
</evidence>
<feature type="transmembrane region" description="Helical" evidence="5">
    <location>
        <begin position="7"/>
        <end position="28"/>
    </location>
</feature>
<dbReference type="PANTHER" id="PTHR48043">
    <property type="entry name" value="EG:EG0003.4 PROTEIN-RELATED"/>
    <property type="match status" value="1"/>
</dbReference>
<gene>
    <name evidence="6" type="ORF">HCN44_004993</name>
</gene>
<keyword evidence="3 4" id="KW-0808">Transferase</keyword>
<dbReference type="Pfam" id="PF00201">
    <property type="entry name" value="UDPGT"/>
    <property type="match status" value="1"/>
</dbReference>
<dbReference type="PROSITE" id="PS00375">
    <property type="entry name" value="UDPGT"/>
    <property type="match status" value="1"/>
</dbReference>
<name>A0A834XWW3_APHGI</name>
<dbReference type="OrthoDB" id="5835829at2759"/>
<evidence type="ECO:0000256" key="5">
    <source>
        <dbReference type="RuleBase" id="RU362059"/>
    </source>
</evidence>
<dbReference type="GO" id="GO:0015020">
    <property type="term" value="F:glucuronosyltransferase activity"/>
    <property type="evidence" value="ECO:0007669"/>
    <property type="project" value="UniProtKB-EC"/>
</dbReference>
<comment type="subcellular location">
    <subcellularLocation>
        <location evidence="5">Membrane</location>
        <topology evidence="5">Single-pass membrane protein</topology>
    </subcellularLocation>
</comment>
<protein>
    <recommendedName>
        <fullName evidence="5">UDP-glucuronosyltransferase</fullName>
        <ecNumber evidence="5">2.4.1.17</ecNumber>
    </recommendedName>
</protein>
<comment type="caution">
    <text evidence="6">The sequence shown here is derived from an EMBL/GenBank/DDBJ whole genome shotgun (WGS) entry which is preliminary data.</text>
</comment>
<proteinExistence type="inferred from homology"/>
<evidence type="ECO:0000256" key="4">
    <source>
        <dbReference type="RuleBase" id="RU003718"/>
    </source>
</evidence>
<keyword evidence="7" id="KW-1185">Reference proteome</keyword>
<dbReference type="InterPro" id="IPR035595">
    <property type="entry name" value="UDP_glycos_trans_CS"/>
</dbReference>
<dbReference type="Gene3D" id="3.40.50.2000">
    <property type="entry name" value="Glycogen Phosphorylase B"/>
    <property type="match status" value="1"/>
</dbReference>
<comment type="catalytic activity">
    <reaction evidence="5">
        <text>glucuronate acceptor + UDP-alpha-D-glucuronate = acceptor beta-D-glucuronoside + UDP + H(+)</text>
        <dbReference type="Rhea" id="RHEA:21032"/>
        <dbReference type="ChEBI" id="CHEBI:15378"/>
        <dbReference type="ChEBI" id="CHEBI:58052"/>
        <dbReference type="ChEBI" id="CHEBI:58223"/>
        <dbReference type="ChEBI" id="CHEBI:132367"/>
        <dbReference type="ChEBI" id="CHEBI:132368"/>
        <dbReference type="EC" id="2.4.1.17"/>
    </reaction>
</comment>
<dbReference type="PANTHER" id="PTHR48043:SF145">
    <property type="entry name" value="FI06409P-RELATED"/>
    <property type="match status" value="1"/>
</dbReference>
<dbReference type="SUPFAM" id="SSF53756">
    <property type="entry name" value="UDP-Glycosyltransferase/glycogen phosphorylase"/>
    <property type="match status" value="1"/>
</dbReference>
<dbReference type="CDD" id="cd03784">
    <property type="entry name" value="GT1_Gtf-like"/>
    <property type="match status" value="1"/>
</dbReference>
<dbReference type="AlphaFoldDB" id="A0A834XWW3"/>
<dbReference type="Proteomes" id="UP000639338">
    <property type="component" value="Unassembled WGS sequence"/>
</dbReference>
<dbReference type="InterPro" id="IPR002213">
    <property type="entry name" value="UDP_glucos_trans"/>
</dbReference>
<evidence type="ECO:0000256" key="1">
    <source>
        <dbReference type="ARBA" id="ARBA00009995"/>
    </source>
</evidence>
<dbReference type="InterPro" id="IPR050271">
    <property type="entry name" value="UDP-glycosyltransferase"/>
</dbReference>
<accession>A0A834XWW3</accession>
<evidence type="ECO:0000256" key="2">
    <source>
        <dbReference type="ARBA" id="ARBA00022676"/>
    </source>
</evidence>
<comment type="similarity">
    <text evidence="1 4">Belongs to the UDP-glycosyltransferase family.</text>
</comment>
<keyword evidence="5" id="KW-1133">Transmembrane helix</keyword>
<keyword evidence="5" id="KW-0812">Transmembrane</keyword>
<dbReference type="GO" id="GO:0016020">
    <property type="term" value="C:membrane"/>
    <property type="evidence" value="ECO:0007669"/>
    <property type="project" value="UniProtKB-SubCell"/>
</dbReference>
<dbReference type="EC" id="2.4.1.17" evidence="5"/>
<evidence type="ECO:0000313" key="6">
    <source>
        <dbReference type="EMBL" id="KAF7992649.1"/>
    </source>
</evidence>